<protein>
    <submittedName>
        <fullName evidence="1">Uncharacterized protein</fullName>
    </submittedName>
</protein>
<organism evidence="1 2">
    <name type="scientific">Pseudomonas syringae CC1557</name>
    <dbReference type="NCBI Taxonomy" id="1357279"/>
    <lineage>
        <taxon>Bacteria</taxon>
        <taxon>Pseudomonadati</taxon>
        <taxon>Pseudomonadota</taxon>
        <taxon>Gammaproteobacteria</taxon>
        <taxon>Pseudomonadales</taxon>
        <taxon>Pseudomonadaceae</taxon>
        <taxon>Pseudomonas</taxon>
        <taxon>Pseudomonas syringae</taxon>
    </lineage>
</organism>
<evidence type="ECO:0000313" key="2">
    <source>
        <dbReference type="Proteomes" id="UP000019089"/>
    </source>
</evidence>
<dbReference type="Proteomes" id="UP000019089">
    <property type="component" value="Chromosome"/>
</dbReference>
<evidence type="ECO:0000313" key="1">
    <source>
        <dbReference type="EMBL" id="AHG43598.1"/>
    </source>
</evidence>
<dbReference type="KEGG" id="psyr:N018_12710"/>
<sequence length="230" mass="25367">MLFNPCNYIFETCTLAARLVVLNSTGVLLNAKEGMRLSGAIQSLFGSYCQQLWEKPLVLNYALVVAVLSPLVITPGMAVAAEPDWWLIFGSGDQPKRQVIYADALSVADTPSKSASEPSRSVDVVYVFEEKDKPLFTLYNISFQCKAGRYSVEAANSKMRSGEITQGPTSTQWEPVARTVLERPYDFVCNASSRRTNGMIKIGGGPVTASMLQEFTYEAFWDPANNVPRQ</sequence>
<name>W0N2T6_PSESX</name>
<dbReference type="RefSeq" id="WP_025389792.1">
    <property type="nucleotide sequence ID" value="NZ_CP007014.1"/>
</dbReference>
<dbReference type="EMBL" id="CP007014">
    <property type="protein sequence ID" value="AHG43598.1"/>
    <property type="molecule type" value="Genomic_DNA"/>
</dbReference>
<gene>
    <name evidence="1" type="ORF">N018_12710</name>
</gene>
<reference evidence="1 2" key="1">
    <citation type="submission" date="2013-12" db="EMBL/GenBank/DDBJ databases">
        <title>Interactions Between Genome Architecture and Virulence Genes in Pseudomonas syringae, strain CC1557 as a model.</title>
        <authorList>
            <person name="Baltrus D."/>
            <person name="Hockett K."/>
            <person name="Karlsrud E."/>
            <person name="Dougherty K."/>
            <person name="Nishimura M."/>
        </authorList>
    </citation>
    <scope>NUCLEOTIDE SEQUENCE [LARGE SCALE GENOMIC DNA]</scope>
    <source>
        <strain evidence="1 2">CC1557</strain>
    </source>
</reference>
<accession>W0N2T6</accession>
<dbReference type="AlphaFoldDB" id="W0N2T6"/>
<dbReference type="HOGENOM" id="CLU_1203995_0_0_6"/>
<proteinExistence type="predicted"/>